<evidence type="ECO:0000256" key="1">
    <source>
        <dbReference type="ARBA" id="ARBA00007452"/>
    </source>
</evidence>
<evidence type="ECO:0000259" key="8">
    <source>
        <dbReference type="Pfam" id="PF11967"/>
    </source>
</evidence>
<dbReference type="PANTHER" id="PTHR33991">
    <property type="entry name" value="DNA REPAIR PROTEIN RECO"/>
    <property type="match status" value="1"/>
</dbReference>
<reference evidence="9" key="2">
    <citation type="journal article" date="2023" name="Syst. Appl. Microbiol.">
        <title>Govania unica gen. nov., sp. nov., a rare biosphere bacterium that represents a novel family in the class Alphaproteobacteria.</title>
        <authorList>
            <person name="Vandamme P."/>
            <person name="Peeters C."/>
            <person name="Hettiarachchi A."/>
            <person name="Cnockaert M."/>
            <person name="Carlier A."/>
        </authorList>
    </citation>
    <scope>NUCLEOTIDE SEQUENCE</scope>
    <source>
        <strain evidence="9">LMG 31809</strain>
    </source>
</reference>
<dbReference type="EMBL" id="JANWOI010000003">
    <property type="protein sequence ID" value="MDA5194270.1"/>
    <property type="molecule type" value="Genomic_DNA"/>
</dbReference>
<dbReference type="SUPFAM" id="SSF57863">
    <property type="entry name" value="ArfGap/RecO-like zinc finger"/>
    <property type="match status" value="1"/>
</dbReference>
<keyword evidence="10" id="KW-1185">Reference proteome</keyword>
<dbReference type="PANTHER" id="PTHR33991:SF1">
    <property type="entry name" value="DNA REPAIR PROTEIN RECO"/>
    <property type="match status" value="1"/>
</dbReference>
<dbReference type="HAMAP" id="MF_00201">
    <property type="entry name" value="RecO"/>
    <property type="match status" value="1"/>
</dbReference>
<dbReference type="Pfam" id="PF11967">
    <property type="entry name" value="RecO_N"/>
    <property type="match status" value="1"/>
</dbReference>
<dbReference type="InterPro" id="IPR037278">
    <property type="entry name" value="ARFGAP/RecO"/>
</dbReference>
<dbReference type="InterPro" id="IPR003717">
    <property type="entry name" value="RecO"/>
</dbReference>
<dbReference type="GO" id="GO:0043590">
    <property type="term" value="C:bacterial nucleoid"/>
    <property type="evidence" value="ECO:0007669"/>
    <property type="project" value="TreeGrafter"/>
</dbReference>
<keyword evidence="4 7" id="KW-0233">DNA recombination</keyword>
<evidence type="ECO:0000313" key="10">
    <source>
        <dbReference type="Proteomes" id="UP001141619"/>
    </source>
</evidence>
<protein>
    <recommendedName>
        <fullName evidence="2 7">DNA repair protein RecO</fullName>
    </recommendedName>
    <alternativeName>
        <fullName evidence="6 7">Recombination protein O</fullName>
    </alternativeName>
</protein>
<proteinExistence type="inferred from homology"/>
<reference evidence="9" key="1">
    <citation type="submission" date="2022-08" db="EMBL/GenBank/DDBJ databases">
        <authorList>
            <person name="Vandamme P."/>
            <person name="Hettiarachchi A."/>
            <person name="Peeters C."/>
            <person name="Cnockaert M."/>
            <person name="Carlier A."/>
        </authorList>
    </citation>
    <scope>NUCLEOTIDE SEQUENCE</scope>
    <source>
        <strain evidence="9">LMG 31809</strain>
    </source>
</reference>
<dbReference type="InterPro" id="IPR042242">
    <property type="entry name" value="RecO_C"/>
</dbReference>
<evidence type="ECO:0000256" key="5">
    <source>
        <dbReference type="ARBA" id="ARBA00023204"/>
    </source>
</evidence>
<dbReference type="RefSeq" id="WP_274943973.1">
    <property type="nucleotide sequence ID" value="NZ_JANWOI010000003.1"/>
</dbReference>
<comment type="caution">
    <text evidence="9">The sequence shown here is derived from an EMBL/GenBank/DDBJ whole genome shotgun (WGS) entry which is preliminary data.</text>
</comment>
<comment type="similarity">
    <text evidence="1 7">Belongs to the RecO family.</text>
</comment>
<dbReference type="NCBIfam" id="TIGR00613">
    <property type="entry name" value="reco"/>
    <property type="match status" value="1"/>
</dbReference>
<dbReference type="Proteomes" id="UP001141619">
    <property type="component" value="Unassembled WGS sequence"/>
</dbReference>
<gene>
    <name evidence="7 9" type="primary">recO</name>
    <name evidence="9" type="ORF">NYP16_09935</name>
</gene>
<keyword evidence="3 7" id="KW-0227">DNA damage</keyword>
<dbReference type="GO" id="GO:0006302">
    <property type="term" value="P:double-strand break repair"/>
    <property type="evidence" value="ECO:0007669"/>
    <property type="project" value="TreeGrafter"/>
</dbReference>
<evidence type="ECO:0000256" key="4">
    <source>
        <dbReference type="ARBA" id="ARBA00023172"/>
    </source>
</evidence>
<dbReference type="Pfam" id="PF02565">
    <property type="entry name" value="RecO_C"/>
    <property type="match status" value="1"/>
</dbReference>
<dbReference type="GO" id="GO:0006310">
    <property type="term" value="P:DNA recombination"/>
    <property type="evidence" value="ECO:0007669"/>
    <property type="project" value="UniProtKB-UniRule"/>
</dbReference>
<evidence type="ECO:0000256" key="3">
    <source>
        <dbReference type="ARBA" id="ARBA00022763"/>
    </source>
</evidence>
<dbReference type="SUPFAM" id="SSF50249">
    <property type="entry name" value="Nucleic acid-binding proteins"/>
    <property type="match status" value="1"/>
</dbReference>
<evidence type="ECO:0000256" key="7">
    <source>
        <dbReference type="HAMAP-Rule" id="MF_00201"/>
    </source>
</evidence>
<keyword evidence="5 7" id="KW-0234">DNA repair</keyword>
<feature type="domain" description="DNA replication/recombination mediator RecO N-terminal" evidence="8">
    <location>
        <begin position="1"/>
        <end position="73"/>
    </location>
</feature>
<evidence type="ECO:0000313" key="9">
    <source>
        <dbReference type="EMBL" id="MDA5194270.1"/>
    </source>
</evidence>
<dbReference type="InterPro" id="IPR022572">
    <property type="entry name" value="DNA_rep/recomb_RecO_N"/>
</dbReference>
<dbReference type="Gene3D" id="2.40.50.140">
    <property type="entry name" value="Nucleic acid-binding proteins"/>
    <property type="match status" value="1"/>
</dbReference>
<accession>A0A9X3TYG4</accession>
<comment type="function">
    <text evidence="7">Involved in DNA repair and RecF pathway recombination.</text>
</comment>
<dbReference type="AlphaFoldDB" id="A0A9X3TYG4"/>
<name>A0A9X3TYG4_9PROT</name>
<dbReference type="InterPro" id="IPR012340">
    <property type="entry name" value="NA-bd_OB-fold"/>
</dbReference>
<organism evidence="9 10">
    <name type="scientific">Govanella unica</name>
    <dbReference type="NCBI Taxonomy" id="2975056"/>
    <lineage>
        <taxon>Bacteria</taxon>
        <taxon>Pseudomonadati</taxon>
        <taxon>Pseudomonadota</taxon>
        <taxon>Alphaproteobacteria</taxon>
        <taxon>Emcibacterales</taxon>
        <taxon>Govanellaceae</taxon>
        <taxon>Govanella</taxon>
    </lineage>
</organism>
<dbReference type="Gene3D" id="1.20.1440.120">
    <property type="entry name" value="Recombination protein O, C-terminal domain"/>
    <property type="match status" value="1"/>
</dbReference>
<evidence type="ECO:0000256" key="6">
    <source>
        <dbReference type="ARBA" id="ARBA00033409"/>
    </source>
</evidence>
<sequence>MDWTDSGIVLGGQPFGEYDLRLELLTAAHGRLHGIVKGGQSRRQRGALQPGNRLEVTWRARIETQLGTITSELKTAHSLAIAREPGPLAALVSCLALATTCLPEREPHRPVHDGLAAVIDLLDASGEGAEARLMWGSGVVRFELGLLRDLGFGLDLSECASTGQVDDLCYVSPKSGRAVSRDAGQPYRERLLRLPDFLLEPGATAPKLDDITDGLALAGFFINRCLLSPHGRVMPAARLRLTEYVASLAKRDIN</sequence>
<evidence type="ECO:0000256" key="2">
    <source>
        <dbReference type="ARBA" id="ARBA00021310"/>
    </source>
</evidence>